<dbReference type="InterPro" id="IPR007627">
    <property type="entry name" value="RNA_pol_sigma70_r2"/>
</dbReference>
<dbReference type="GO" id="GO:0003677">
    <property type="term" value="F:DNA binding"/>
    <property type="evidence" value="ECO:0007669"/>
    <property type="project" value="InterPro"/>
</dbReference>
<dbReference type="InterPro" id="IPR014284">
    <property type="entry name" value="RNA_pol_sigma-70_dom"/>
</dbReference>
<keyword evidence="4" id="KW-0804">Transcription</keyword>
<evidence type="ECO:0000313" key="8">
    <source>
        <dbReference type="Proteomes" id="UP000824156"/>
    </source>
</evidence>
<accession>A0A9D1W9J2</accession>
<dbReference type="InterPro" id="IPR036388">
    <property type="entry name" value="WH-like_DNA-bd_sf"/>
</dbReference>
<evidence type="ECO:0000256" key="1">
    <source>
        <dbReference type="ARBA" id="ARBA00010641"/>
    </source>
</evidence>
<dbReference type="InterPro" id="IPR039425">
    <property type="entry name" value="RNA_pol_sigma-70-like"/>
</dbReference>
<dbReference type="GO" id="GO:0016987">
    <property type="term" value="F:sigma factor activity"/>
    <property type="evidence" value="ECO:0007669"/>
    <property type="project" value="UniProtKB-KW"/>
</dbReference>
<reference evidence="7" key="1">
    <citation type="journal article" date="2021" name="PeerJ">
        <title>Extensive microbial diversity within the chicken gut microbiome revealed by metagenomics and culture.</title>
        <authorList>
            <person name="Gilroy R."/>
            <person name="Ravi A."/>
            <person name="Getino M."/>
            <person name="Pursley I."/>
            <person name="Horton D.L."/>
            <person name="Alikhan N.F."/>
            <person name="Baker D."/>
            <person name="Gharbi K."/>
            <person name="Hall N."/>
            <person name="Watson M."/>
            <person name="Adriaenssens E.M."/>
            <person name="Foster-Nyarko E."/>
            <person name="Jarju S."/>
            <person name="Secka A."/>
            <person name="Antonio M."/>
            <person name="Oren A."/>
            <person name="Chaudhuri R.R."/>
            <person name="La Ragione R."/>
            <person name="Hildebrand F."/>
            <person name="Pallen M.J."/>
        </authorList>
    </citation>
    <scope>NUCLEOTIDE SEQUENCE</scope>
    <source>
        <strain evidence="7">1719</strain>
    </source>
</reference>
<keyword evidence="2" id="KW-0805">Transcription regulation</keyword>
<keyword evidence="3" id="KW-0731">Sigma factor</keyword>
<proteinExistence type="inferred from homology"/>
<dbReference type="InterPro" id="IPR013324">
    <property type="entry name" value="RNA_pol_sigma_r3/r4-like"/>
</dbReference>
<organism evidence="7 8">
    <name type="scientific">Candidatus Sphingobacterium stercoripullorum</name>
    <dbReference type="NCBI Taxonomy" id="2838759"/>
    <lineage>
        <taxon>Bacteria</taxon>
        <taxon>Pseudomonadati</taxon>
        <taxon>Bacteroidota</taxon>
        <taxon>Sphingobacteriia</taxon>
        <taxon>Sphingobacteriales</taxon>
        <taxon>Sphingobacteriaceae</taxon>
        <taxon>Sphingobacterium</taxon>
    </lineage>
</organism>
<reference evidence="7" key="2">
    <citation type="submission" date="2021-04" db="EMBL/GenBank/DDBJ databases">
        <authorList>
            <person name="Gilroy R."/>
        </authorList>
    </citation>
    <scope>NUCLEOTIDE SEQUENCE</scope>
    <source>
        <strain evidence="7">1719</strain>
    </source>
</reference>
<dbReference type="Pfam" id="PF04542">
    <property type="entry name" value="Sigma70_r2"/>
    <property type="match status" value="1"/>
</dbReference>
<feature type="domain" description="RNA polymerase sigma factor 70 region 4 type 2" evidence="6">
    <location>
        <begin position="128"/>
        <end position="173"/>
    </location>
</feature>
<evidence type="ECO:0000313" key="7">
    <source>
        <dbReference type="EMBL" id="HIX54991.1"/>
    </source>
</evidence>
<sequence>MREAQGDIRLVGAFNNGEKWAYKKVYFRYYNSLCFFVCKLGLQKGNAEEVVQDVFVRIWERDNHFESLNAIGKFLYVSCRNGAFNFLKKEKSYQARKDDFSRLQDDSIEQPITHQIIYSETISRVSWAIEKLPPQCGKVISLLFIEEMTPQEIAEHLKISRNTVYNQKMRGIQLLKDILSEEDMLFLILVAGFWSSL</sequence>
<dbReference type="InterPro" id="IPR013249">
    <property type="entry name" value="RNA_pol_sigma70_r4_t2"/>
</dbReference>
<protein>
    <submittedName>
        <fullName evidence="7">Sigma-70 family RNA polymerase sigma factor</fullName>
    </submittedName>
</protein>
<dbReference type="Pfam" id="PF08281">
    <property type="entry name" value="Sigma70_r4_2"/>
    <property type="match status" value="1"/>
</dbReference>
<evidence type="ECO:0000259" key="5">
    <source>
        <dbReference type="Pfam" id="PF04542"/>
    </source>
</evidence>
<dbReference type="InterPro" id="IPR013325">
    <property type="entry name" value="RNA_pol_sigma_r2"/>
</dbReference>
<dbReference type="Gene3D" id="1.10.10.10">
    <property type="entry name" value="Winged helix-like DNA-binding domain superfamily/Winged helix DNA-binding domain"/>
    <property type="match status" value="1"/>
</dbReference>
<dbReference type="SUPFAM" id="SSF88659">
    <property type="entry name" value="Sigma3 and sigma4 domains of RNA polymerase sigma factors"/>
    <property type="match status" value="1"/>
</dbReference>
<dbReference type="NCBIfam" id="TIGR02937">
    <property type="entry name" value="sigma70-ECF"/>
    <property type="match status" value="1"/>
</dbReference>
<dbReference type="EMBL" id="DXEZ01000224">
    <property type="protein sequence ID" value="HIX54991.1"/>
    <property type="molecule type" value="Genomic_DNA"/>
</dbReference>
<dbReference type="Gene3D" id="1.10.1740.10">
    <property type="match status" value="1"/>
</dbReference>
<dbReference type="SUPFAM" id="SSF88946">
    <property type="entry name" value="Sigma2 domain of RNA polymerase sigma factors"/>
    <property type="match status" value="1"/>
</dbReference>
<dbReference type="PANTHER" id="PTHR43133">
    <property type="entry name" value="RNA POLYMERASE ECF-TYPE SIGMA FACTO"/>
    <property type="match status" value="1"/>
</dbReference>
<evidence type="ECO:0000256" key="3">
    <source>
        <dbReference type="ARBA" id="ARBA00023082"/>
    </source>
</evidence>
<name>A0A9D1W9J2_9SPHI</name>
<evidence type="ECO:0000256" key="2">
    <source>
        <dbReference type="ARBA" id="ARBA00023015"/>
    </source>
</evidence>
<evidence type="ECO:0000256" key="4">
    <source>
        <dbReference type="ARBA" id="ARBA00023163"/>
    </source>
</evidence>
<feature type="domain" description="RNA polymerase sigma-70 region 2" evidence="5">
    <location>
        <begin position="28"/>
        <end position="91"/>
    </location>
</feature>
<comment type="caution">
    <text evidence="7">The sequence shown here is derived from an EMBL/GenBank/DDBJ whole genome shotgun (WGS) entry which is preliminary data.</text>
</comment>
<comment type="similarity">
    <text evidence="1">Belongs to the sigma-70 factor family. ECF subfamily.</text>
</comment>
<gene>
    <name evidence="7" type="ORF">H9853_08195</name>
</gene>
<dbReference type="Proteomes" id="UP000824156">
    <property type="component" value="Unassembled WGS sequence"/>
</dbReference>
<evidence type="ECO:0000259" key="6">
    <source>
        <dbReference type="Pfam" id="PF08281"/>
    </source>
</evidence>
<dbReference type="GO" id="GO:0006352">
    <property type="term" value="P:DNA-templated transcription initiation"/>
    <property type="evidence" value="ECO:0007669"/>
    <property type="project" value="InterPro"/>
</dbReference>
<dbReference type="AlphaFoldDB" id="A0A9D1W9J2"/>
<dbReference type="PANTHER" id="PTHR43133:SF46">
    <property type="entry name" value="RNA POLYMERASE SIGMA-70 FACTOR ECF SUBFAMILY"/>
    <property type="match status" value="1"/>
</dbReference>